<keyword evidence="8 10" id="KW-0520">NAD</keyword>
<dbReference type="EC" id="2.7.7.18" evidence="10"/>
<dbReference type="HAMAP" id="MF_00244">
    <property type="entry name" value="NaMN_adenylyltr"/>
    <property type="match status" value="1"/>
</dbReference>
<dbReference type="EMBL" id="AM295250">
    <property type="protein sequence ID" value="CAL28123.1"/>
    <property type="molecule type" value="Genomic_DNA"/>
</dbReference>
<dbReference type="Pfam" id="PF01467">
    <property type="entry name" value="CTP_transf_like"/>
    <property type="match status" value="1"/>
</dbReference>
<evidence type="ECO:0000256" key="3">
    <source>
        <dbReference type="ARBA" id="ARBA00022642"/>
    </source>
</evidence>
<comment type="function">
    <text evidence="1 10">Catalyzes the reversible adenylation of nicotinate mononucleotide (NaMN) to nicotinic acid adenine dinucleotide (NaAD).</text>
</comment>
<evidence type="ECO:0000259" key="11">
    <source>
        <dbReference type="Pfam" id="PF01467"/>
    </source>
</evidence>
<dbReference type="InterPro" id="IPR004821">
    <property type="entry name" value="Cyt_trans-like"/>
</dbReference>
<keyword evidence="5 10" id="KW-0548">Nucleotidyltransferase</keyword>
<dbReference type="GO" id="GO:0004515">
    <property type="term" value="F:nicotinate-nucleotide adenylyltransferase activity"/>
    <property type="evidence" value="ECO:0007669"/>
    <property type="project" value="UniProtKB-UniRule"/>
</dbReference>
<proteinExistence type="inferred from homology"/>
<reference evidence="12 13" key="1">
    <citation type="journal article" date="2009" name="Appl. Environ. Microbiol.">
        <title>Genome analysis of the meat starter culture bacterium Staphylococcus carnosus TM300.</title>
        <authorList>
            <person name="Rosenstein R."/>
            <person name="Nerz C."/>
            <person name="Biswas L."/>
            <person name="Resch A."/>
            <person name="Raddatz G."/>
            <person name="Schuster S.C."/>
            <person name="Goetz F."/>
        </authorList>
    </citation>
    <scope>NUCLEOTIDE SEQUENCE [LARGE SCALE GENOMIC DNA]</scope>
    <source>
        <strain evidence="12 13">TM300</strain>
    </source>
</reference>
<comment type="catalytic activity">
    <reaction evidence="9 10">
        <text>nicotinate beta-D-ribonucleotide + ATP + H(+) = deamido-NAD(+) + diphosphate</text>
        <dbReference type="Rhea" id="RHEA:22860"/>
        <dbReference type="ChEBI" id="CHEBI:15378"/>
        <dbReference type="ChEBI" id="CHEBI:30616"/>
        <dbReference type="ChEBI" id="CHEBI:33019"/>
        <dbReference type="ChEBI" id="CHEBI:57502"/>
        <dbReference type="ChEBI" id="CHEBI:58437"/>
        <dbReference type="EC" id="2.7.7.18"/>
    </reaction>
</comment>
<dbReference type="UniPathway" id="UPA00253">
    <property type="reaction ID" value="UER00332"/>
</dbReference>
<evidence type="ECO:0000256" key="10">
    <source>
        <dbReference type="HAMAP-Rule" id="MF_00244"/>
    </source>
</evidence>
<dbReference type="KEGG" id="sca:SCA_1216"/>
<protein>
    <recommendedName>
        <fullName evidence="10">Probable nicotinate-nucleotide adenylyltransferase</fullName>
        <ecNumber evidence="10">2.7.7.18</ecNumber>
    </recommendedName>
    <alternativeName>
        <fullName evidence="10">Deamido-NAD(+) diphosphorylase</fullName>
    </alternativeName>
    <alternativeName>
        <fullName evidence="10">Deamido-NAD(+) pyrophosphorylase</fullName>
    </alternativeName>
    <alternativeName>
        <fullName evidence="10">Nicotinate mononucleotide adenylyltransferase</fullName>
        <shortName evidence="10">NaMN adenylyltransferase</shortName>
    </alternativeName>
</protein>
<dbReference type="SUPFAM" id="SSF52374">
    <property type="entry name" value="Nucleotidylyl transferase"/>
    <property type="match status" value="1"/>
</dbReference>
<dbReference type="GO" id="GO:0005524">
    <property type="term" value="F:ATP binding"/>
    <property type="evidence" value="ECO:0007669"/>
    <property type="project" value="UniProtKB-KW"/>
</dbReference>
<dbReference type="eggNOG" id="COG1057">
    <property type="taxonomic scope" value="Bacteria"/>
</dbReference>
<evidence type="ECO:0000256" key="8">
    <source>
        <dbReference type="ARBA" id="ARBA00023027"/>
    </source>
</evidence>
<evidence type="ECO:0000313" key="13">
    <source>
        <dbReference type="Proteomes" id="UP000000444"/>
    </source>
</evidence>
<feature type="domain" description="Cytidyltransferase-like" evidence="11">
    <location>
        <begin position="24"/>
        <end position="180"/>
    </location>
</feature>
<dbReference type="NCBIfam" id="NF000841">
    <property type="entry name" value="PRK00071.1-4"/>
    <property type="match status" value="1"/>
</dbReference>
<evidence type="ECO:0000313" key="12">
    <source>
        <dbReference type="EMBL" id="CAL28123.1"/>
    </source>
</evidence>
<name>B9DNI7_STACT</name>
<evidence type="ECO:0000256" key="7">
    <source>
        <dbReference type="ARBA" id="ARBA00022840"/>
    </source>
</evidence>
<evidence type="ECO:0000256" key="5">
    <source>
        <dbReference type="ARBA" id="ARBA00022695"/>
    </source>
</evidence>
<dbReference type="GO" id="GO:0009435">
    <property type="term" value="P:NAD+ biosynthetic process"/>
    <property type="evidence" value="ECO:0007669"/>
    <property type="project" value="UniProtKB-UniRule"/>
</dbReference>
<keyword evidence="4 10" id="KW-0808">Transferase</keyword>
<dbReference type="Gene3D" id="3.40.50.620">
    <property type="entry name" value="HUPs"/>
    <property type="match status" value="1"/>
</dbReference>
<dbReference type="PANTHER" id="PTHR39321">
    <property type="entry name" value="NICOTINATE-NUCLEOTIDE ADENYLYLTRANSFERASE-RELATED"/>
    <property type="match status" value="1"/>
</dbReference>
<accession>B9DNI7</accession>
<evidence type="ECO:0000256" key="9">
    <source>
        <dbReference type="ARBA" id="ARBA00048721"/>
    </source>
</evidence>
<dbReference type="CDD" id="cd02165">
    <property type="entry name" value="NMNAT"/>
    <property type="match status" value="1"/>
</dbReference>
<dbReference type="Proteomes" id="UP000000444">
    <property type="component" value="Chromosome"/>
</dbReference>
<dbReference type="PANTHER" id="PTHR39321:SF3">
    <property type="entry name" value="PHOSPHOPANTETHEINE ADENYLYLTRANSFERASE"/>
    <property type="match status" value="1"/>
</dbReference>
<evidence type="ECO:0000256" key="1">
    <source>
        <dbReference type="ARBA" id="ARBA00002324"/>
    </source>
</evidence>
<keyword evidence="13" id="KW-1185">Reference proteome</keyword>
<comment type="similarity">
    <text evidence="10">Belongs to the NadD family.</text>
</comment>
<evidence type="ECO:0000256" key="2">
    <source>
        <dbReference type="ARBA" id="ARBA00005019"/>
    </source>
</evidence>
<gene>
    <name evidence="12" type="primary">nad</name>
    <name evidence="10" type="synonym">nadD</name>
    <name evidence="12" type="ordered locus">Sca_1216</name>
</gene>
<sequence>MSYTKNRMKINKSNYLNMTQSVVLYGGQFNPVHTAHAAVASEVYHTLKPDRFLFLPSYMSPLKAHRSELNTEHRVHMLELAAAELGFGEVCLAEIERKGESYTYDTIRALKSELGDADLYFVIGTDQYEQLDRWYHIEALKELVTFVVVNRGKAEQEIEAGMIGVQIPRIDISSSLIRERIKNNQTIEVLVPRKVEDYIREERLYES</sequence>
<comment type="pathway">
    <text evidence="2 10">Cofactor biosynthesis; NAD(+) biosynthesis; deamido-NAD(+) from nicotinate D-ribonucleotide: step 1/1.</text>
</comment>
<organism evidence="12 13">
    <name type="scientific">Staphylococcus carnosus (strain TM300)</name>
    <dbReference type="NCBI Taxonomy" id="396513"/>
    <lineage>
        <taxon>Bacteria</taxon>
        <taxon>Bacillati</taxon>
        <taxon>Bacillota</taxon>
        <taxon>Bacilli</taxon>
        <taxon>Bacillales</taxon>
        <taxon>Staphylococcaceae</taxon>
        <taxon>Staphylococcus</taxon>
    </lineage>
</organism>
<evidence type="ECO:0000256" key="6">
    <source>
        <dbReference type="ARBA" id="ARBA00022741"/>
    </source>
</evidence>
<keyword evidence="7 10" id="KW-0067">ATP-binding</keyword>
<evidence type="ECO:0000256" key="4">
    <source>
        <dbReference type="ARBA" id="ARBA00022679"/>
    </source>
</evidence>
<keyword evidence="3 10" id="KW-0662">Pyridine nucleotide biosynthesis</keyword>
<dbReference type="AlphaFoldDB" id="B9DNI7"/>
<dbReference type="InterPro" id="IPR014729">
    <property type="entry name" value="Rossmann-like_a/b/a_fold"/>
</dbReference>
<keyword evidence="6 10" id="KW-0547">Nucleotide-binding</keyword>
<dbReference type="NCBIfam" id="NF000840">
    <property type="entry name" value="PRK00071.1-3"/>
    <property type="match status" value="1"/>
</dbReference>
<dbReference type="InterPro" id="IPR005248">
    <property type="entry name" value="NadD/NMNAT"/>
</dbReference>
<dbReference type="NCBIfam" id="TIGR00482">
    <property type="entry name" value="nicotinate (nicotinamide) nucleotide adenylyltransferase"/>
    <property type="match status" value="1"/>
</dbReference>
<dbReference type="HOGENOM" id="CLU_069765_3_1_9"/>